<dbReference type="AlphaFoldDB" id="A0A1V1HYL6"/>
<evidence type="ECO:0000313" key="3">
    <source>
        <dbReference type="Proteomes" id="UP000245622"/>
    </source>
</evidence>
<evidence type="ECO:0000313" key="2">
    <source>
        <dbReference type="EMBL" id="CED93062.1"/>
    </source>
</evidence>
<dbReference type="InterPro" id="IPR012851">
    <property type="entry name" value="Spore_coat_CotF-like"/>
</dbReference>
<dbReference type="InterPro" id="IPR012347">
    <property type="entry name" value="Ferritin-like"/>
</dbReference>
<dbReference type="KEGG" id="ril:CRIB_305"/>
<accession>A0A1V1HYL6</accession>
<dbReference type="RefSeq" id="WP_180702812.1">
    <property type="nucleotide sequence ID" value="NZ_CAPEHT010000009.1"/>
</dbReference>
<organism evidence="2 3">
    <name type="scientific">Romboutsia ilealis</name>
    <dbReference type="NCBI Taxonomy" id="1115758"/>
    <lineage>
        <taxon>Bacteria</taxon>
        <taxon>Bacillati</taxon>
        <taxon>Bacillota</taxon>
        <taxon>Clostridia</taxon>
        <taxon>Peptostreptococcales</taxon>
        <taxon>Peptostreptococcaceae</taxon>
        <taxon>Romboutsia</taxon>
    </lineage>
</organism>
<gene>
    <name evidence="2" type="ORF">CRIB_305</name>
</gene>
<dbReference type="Pfam" id="PF07875">
    <property type="entry name" value="Coat_F"/>
    <property type="match status" value="1"/>
</dbReference>
<reference evidence="2 3" key="1">
    <citation type="submission" date="2014-04" db="EMBL/GenBank/DDBJ databases">
        <authorList>
            <person name="Hornung B.V."/>
        </authorList>
    </citation>
    <scope>NUCLEOTIDE SEQUENCE [LARGE SCALE GENOMIC DNA]</scope>
    <source>
        <strain evidence="2 3">CRIB</strain>
    </source>
</reference>
<dbReference type="SUPFAM" id="SSF47240">
    <property type="entry name" value="Ferritin-like"/>
    <property type="match status" value="1"/>
</dbReference>
<dbReference type="GeneID" id="82204484"/>
<dbReference type="GO" id="GO:0046872">
    <property type="term" value="F:metal ion binding"/>
    <property type="evidence" value="ECO:0007669"/>
    <property type="project" value="InterPro"/>
</dbReference>
<protein>
    <submittedName>
        <fullName evidence="2">Coat F domain</fullName>
    </submittedName>
</protein>
<dbReference type="InterPro" id="IPR009078">
    <property type="entry name" value="Ferritin-like_SF"/>
</dbReference>
<dbReference type="Pfam" id="PF02915">
    <property type="entry name" value="Rubrerythrin"/>
    <property type="match status" value="1"/>
</dbReference>
<evidence type="ECO:0000259" key="1">
    <source>
        <dbReference type="Pfam" id="PF02915"/>
    </source>
</evidence>
<dbReference type="Gene3D" id="1.20.1260.10">
    <property type="match status" value="1"/>
</dbReference>
<dbReference type="InterPro" id="IPR003251">
    <property type="entry name" value="Rr_diiron-bd_dom"/>
</dbReference>
<name>A0A1V1HYL6_9FIRM</name>
<dbReference type="CDD" id="cd00657">
    <property type="entry name" value="Ferritin_like"/>
    <property type="match status" value="1"/>
</dbReference>
<sequence>MINLSIKERMLLEDEKSHEQLCVDKYNEYSNKAYCPELKNLFSQLSQKEQQHLDSINQLLNGIVPNINQQQDSPQGSQQNSYNQQSINQQFINQSPINLGSNTYNEHDKMLCNDSLSTEKFISATYNTAIFEFRDKNVRQVLNHIQKEEQEHGEKIYNYMASHGMYQVQ</sequence>
<dbReference type="GO" id="GO:0016491">
    <property type="term" value="F:oxidoreductase activity"/>
    <property type="evidence" value="ECO:0007669"/>
    <property type="project" value="InterPro"/>
</dbReference>
<keyword evidence="3" id="KW-1185">Reference proteome</keyword>
<dbReference type="EMBL" id="LN555523">
    <property type="protein sequence ID" value="CED93062.1"/>
    <property type="molecule type" value="Genomic_DNA"/>
</dbReference>
<feature type="domain" description="Rubrerythrin diiron-binding" evidence="1">
    <location>
        <begin position="23"/>
        <end position="68"/>
    </location>
</feature>
<dbReference type="Proteomes" id="UP000245622">
    <property type="component" value="Chromosome 1"/>
</dbReference>
<proteinExistence type="predicted"/>